<evidence type="ECO:0000313" key="2">
    <source>
        <dbReference type="Proteomes" id="UP000800036"/>
    </source>
</evidence>
<gene>
    <name evidence="1" type="ORF">BU23DRAFT_564394</name>
</gene>
<reference evidence="1" key="1">
    <citation type="journal article" date="2020" name="Stud. Mycol.">
        <title>101 Dothideomycetes genomes: a test case for predicting lifestyles and emergence of pathogens.</title>
        <authorList>
            <person name="Haridas S."/>
            <person name="Albert R."/>
            <person name="Binder M."/>
            <person name="Bloem J."/>
            <person name="Labutti K."/>
            <person name="Salamov A."/>
            <person name="Andreopoulos B."/>
            <person name="Baker S."/>
            <person name="Barry K."/>
            <person name="Bills G."/>
            <person name="Bluhm B."/>
            <person name="Cannon C."/>
            <person name="Castanera R."/>
            <person name="Culley D."/>
            <person name="Daum C."/>
            <person name="Ezra D."/>
            <person name="Gonzalez J."/>
            <person name="Henrissat B."/>
            <person name="Kuo A."/>
            <person name="Liang C."/>
            <person name="Lipzen A."/>
            <person name="Lutzoni F."/>
            <person name="Magnuson J."/>
            <person name="Mondo S."/>
            <person name="Nolan M."/>
            <person name="Ohm R."/>
            <person name="Pangilinan J."/>
            <person name="Park H.-J."/>
            <person name="Ramirez L."/>
            <person name="Alfaro M."/>
            <person name="Sun H."/>
            <person name="Tritt A."/>
            <person name="Yoshinaga Y."/>
            <person name="Zwiers L.-H."/>
            <person name="Turgeon B."/>
            <person name="Goodwin S."/>
            <person name="Spatafora J."/>
            <person name="Crous P."/>
            <person name="Grigoriev I."/>
        </authorList>
    </citation>
    <scope>NUCLEOTIDE SEQUENCE</scope>
    <source>
        <strain evidence="1">CBS 107.79</strain>
    </source>
</reference>
<dbReference type="EMBL" id="ML976661">
    <property type="protein sequence ID" value="KAF1978127.1"/>
    <property type="molecule type" value="Genomic_DNA"/>
</dbReference>
<sequence length="201" mass="21411">MKGVQYVAPSKCVSSRLQPQPQHLLAEQQGNGRGRGTEVCAFIGRKMISRLAADTAKHFQSASWLVPGISASPVDAVFVLSRNSRHTLGIAGTTTKDAVMLSDCDWHRSLNRPHWGQAAKIAKRAALGAPCAIGWPPLAAVEKCGDAAGDKLKPYTQARLGKGEQSVETEGVCVRATQGATEVLVEPGRILRHPGTLRRAG</sequence>
<name>A0A6A5VY97_9PLEO</name>
<dbReference type="AlphaFoldDB" id="A0A6A5VY97"/>
<organism evidence="1 2">
    <name type="scientific">Bimuria novae-zelandiae CBS 107.79</name>
    <dbReference type="NCBI Taxonomy" id="1447943"/>
    <lineage>
        <taxon>Eukaryota</taxon>
        <taxon>Fungi</taxon>
        <taxon>Dikarya</taxon>
        <taxon>Ascomycota</taxon>
        <taxon>Pezizomycotina</taxon>
        <taxon>Dothideomycetes</taxon>
        <taxon>Pleosporomycetidae</taxon>
        <taxon>Pleosporales</taxon>
        <taxon>Massarineae</taxon>
        <taxon>Didymosphaeriaceae</taxon>
        <taxon>Bimuria</taxon>
    </lineage>
</organism>
<accession>A0A6A5VY97</accession>
<protein>
    <submittedName>
        <fullName evidence="1">Uncharacterized protein</fullName>
    </submittedName>
</protein>
<keyword evidence="2" id="KW-1185">Reference proteome</keyword>
<dbReference type="Proteomes" id="UP000800036">
    <property type="component" value="Unassembled WGS sequence"/>
</dbReference>
<proteinExistence type="predicted"/>
<evidence type="ECO:0000313" key="1">
    <source>
        <dbReference type="EMBL" id="KAF1978127.1"/>
    </source>
</evidence>